<gene>
    <name evidence="2" type="ORF">NESM_000134800</name>
</gene>
<protein>
    <submittedName>
        <fullName evidence="2">Uncharacterized protein</fullName>
    </submittedName>
</protein>
<name>A0AAW0F537_9TRYP</name>
<evidence type="ECO:0000256" key="1">
    <source>
        <dbReference type="SAM" id="MobiDB-lite"/>
    </source>
</evidence>
<evidence type="ECO:0000313" key="3">
    <source>
        <dbReference type="Proteomes" id="UP001430356"/>
    </source>
</evidence>
<dbReference type="Proteomes" id="UP001430356">
    <property type="component" value="Unassembled WGS sequence"/>
</dbReference>
<feature type="compositionally biased region" description="Polar residues" evidence="1">
    <location>
        <begin position="577"/>
        <end position="587"/>
    </location>
</feature>
<proteinExistence type="predicted"/>
<feature type="region of interest" description="Disordered" evidence="1">
    <location>
        <begin position="449"/>
        <end position="501"/>
    </location>
</feature>
<feature type="compositionally biased region" description="Acidic residues" evidence="1">
    <location>
        <begin position="561"/>
        <end position="573"/>
    </location>
</feature>
<feature type="compositionally biased region" description="Basic and acidic residues" evidence="1">
    <location>
        <begin position="547"/>
        <end position="560"/>
    </location>
</feature>
<evidence type="ECO:0000313" key="2">
    <source>
        <dbReference type="EMBL" id="KAK7200766.1"/>
    </source>
</evidence>
<feature type="region of interest" description="Disordered" evidence="1">
    <location>
        <begin position="520"/>
        <end position="601"/>
    </location>
</feature>
<keyword evidence="3" id="KW-1185">Reference proteome</keyword>
<comment type="caution">
    <text evidence="2">The sequence shown here is derived from an EMBL/GenBank/DDBJ whole genome shotgun (WGS) entry which is preliminary data.</text>
</comment>
<accession>A0AAW0F537</accession>
<sequence>MRHRLVTGVSAARRPLWPPQLTTAPPPACLLLLREMADTGGTRRQQSTPAEEAPTEPFYDWSMGSHFYFSEAEEKRLFPHSELPSVLPENRNPEYTISVPRSSAPAPCGTDESGAPGSASTLVKLQGVTRTAYIDVSIPPIRREEAERWKFEYNYFVRGLAISHEAKNKQRKINMLLPVTAPVTYLGEDVRKIDQALRQKGHFTISEVAEVFIPLVPTFPVESRHVMAQVPPDIIARIQSIMGMSGTFAQAFFSRYPVLFHHLPSRFRRSLVHLNPTFWFVRQHPGFGKADRKLQRFKSHVFDDMNAMDHGDGPAPMYAAAVGDALRNTRRSTSAEMLDVLIRNLPRVPTPPEPAAVGAQPDNAPPSRTLVVERYRPMQLLKWISSFPPADLAFMNTVQEQYAVHLITQYVNVFQLMAMQKGDHNLFVEASVLLAGTEGSAWRVDEVRSATATSAGEGEPGEEDEEGTSWWTADGNGAERRPSAPETAAEVGPSSSGGTAASLDRERAFRQAIADELIGMDSLVDGDDGDATGRDADGDGDGDGDSDGSRHNLVDGRGEYGDEAEVSGDVTEEDGTRSASPLSSHNARVSREFQSDTGGSEMSAVGLPLEEIYVRRLPPHVAPRSLSDLDEITSPDRGLLVIAARLLAPPPTAAKGAASGDSFFHTCRPTLRKSDSTLAKVWRWVAVERLYEAFSVPQRRILRERYKGLVGFLRYHGKLFEVSSDFMFVIAHDPNGTLAPIPPFQRRFGFANRAVLPADFDDNPDRSASIIGDAERRQFVRSLGEGMVPTTRRHLLLMDPNNPLLDHDVLYDEIANLAPEYPINAQALLAGLPPVMRAALPFSTTFRSCPRLEVFNDGSKLRVKRKTERSASANAAAAKVVAPSMSIDEAVAELLQLPLNEEVSLQVLPSLGLSRAVKDKLSDHFGSLRRAFLMLPQYFETRHAGVGRKRIMMVRLRQ</sequence>
<reference evidence="2 3" key="1">
    <citation type="journal article" date="2021" name="MBio">
        <title>A New Model Trypanosomatid, Novymonas esmeraldas: Genomic Perception of Its 'Candidatus Pandoraea novymonadis' Endosymbiont.</title>
        <authorList>
            <person name="Zakharova A."/>
            <person name="Saura A."/>
            <person name="Butenko A."/>
            <person name="Podesvova L."/>
            <person name="Warmusova S."/>
            <person name="Kostygov A.Y."/>
            <person name="Nenarokova A."/>
            <person name="Lukes J."/>
            <person name="Opperdoes F.R."/>
            <person name="Yurchenko V."/>
        </authorList>
    </citation>
    <scope>NUCLEOTIDE SEQUENCE [LARGE SCALE GENOMIC DNA]</scope>
    <source>
        <strain evidence="2 3">E262AT.01</strain>
    </source>
</reference>
<dbReference type="EMBL" id="JAECZO010000008">
    <property type="protein sequence ID" value="KAK7200766.1"/>
    <property type="molecule type" value="Genomic_DNA"/>
</dbReference>
<feature type="region of interest" description="Disordered" evidence="1">
    <location>
        <begin position="100"/>
        <end position="119"/>
    </location>
</feature>
<dbReference type="AlphaFoldDB" id="A0AAW0F537"/>
<organism evidence="2 3">
    <name type="scientific">Novymonas esmeraldas</name>
    <dbReference type="NCBI Taxonomy" id="1808958"/>
    <lineage>
        <taxon>Eukaryota</taxon>
        <taxon>Discoba</taxon>
        <taxon>Euglenozoa</taxon>
        <taxon>Kinetoplastea</taxon>
        <taxon>Metakinetoplastina</taxon>
        <taxon>Trypanosomatida</taxon>
        <taxon>Trypanosomatidae</taxon>
        <taxon>Novymonas</taxon>
    </lineage>
</organism>